<dbReference type="InterPro" id="IPR036852">
    <property type="entry name" value="Peptidase_S8/S53_dom_sf"/>
</dbReference>
<dbReference type="InterPro" id="IPR000209">
    <property type="entry name" value="Peptidase_S8/S53_dom"/>
</dbReference>
<name>A0A150L5F0_9BACI</name>
<feature type="domain" description="Peptidase S8/S53" evidence="2">
    <location>
        <begin position="2"/>
        <end position="45"/>
    </location>
</feature>
<keyword evidence="4" id="KW-1185">Reference proteome</keyword>
<dbReference type="AlphaFoldDB" id="A0A150L5F0"/>
<dbReference type="STRING" id="46224.B4102_2968"/>
<sequence length="54" mass="5804">MNNNFPDDDNGHGTHVAGIIASETNNHEGVAGITWYNKIMPIKAMGARVLSPLL</sequence>
<organism evidence="3 4">
    <name type="scientific">Heyndrickxia sporothermodurans</name>
    <dbReference type="NCBI Taxonomy" id="46224"/>
    <lineage>
        <taxon>Bacteria</taxon>
        <taxon>Bacillati</taxon>
        <taxon>Bacillota</taxon>
        <taxon>Bacilli</taxon>
        <taxon>Bacillales</taxon>
        <taxon>Bacillaceae</taxon>
        <taxon>Heyndrickxia</taxon>
    </lineage>
</organism>
<dbReference type="GO" id="GO:0006508">
    <property type="term" value="P:proteolysis"/>
    <property type="evidence" value="ECO:0007669"/>
    <property type="project" value="InterPro"/>
</dbReference>
<dbReference type="PROSITE" id="PS00137">
    <property type="entry name" value="SUBTILASE_HIS"/>
    <property type="match status" value="1"/>
</dbReference>
<evidence type="ECO:0000256" key="1">
    <source>
        <dbReference type="PROSITE-ProRule" id="PRU01240"/>
    </source>
</evidence>
<protein>
    <recommendedName>
        <fullName evidence="2">Peptidase S8/S53 domain-containing protein</fullName>
    </recommendedName>
</protein>
<dbReference type="SUPFAM" id="SSF52743">
    <property type="entry name" value="Subtilisin-like"/>
    <property type="match status" value="1"/>
</dbReference>
<dbReference type="InterPro" id="IPR022398">
    <property type="entry name" value="Peptidase_S8_His-AS"/>
</dbReference>
<dbReference type="Proteomes" id="UP000075666">
    <property type="component" value="Unassembled WGS sequence"/>
</dbReference>
<comment type="caution">
    <text evidence="1">Lacks conserved residue(s) required for the propagation of feature annotation.</text>
</comment>
<dbReference type="GO" id="GO:0004252">
    <property type="term" value="F:serine-type endopeptidase activity"/>
    <property type="evidence" value="ECO:0007669"/>
    <property type="project" value="InterPro"/>
</dbReference>
<dbReference type="Gene3D" id="3.40.50.200">
    <property type="entry name" value="Peptidase S8/S53 domain"/>
    <property type="match status" value="1"/>
</dbReference>
<dbReference type="PROSITE" id="PS51892">
    <property type="entry name" value="SUBTILASE"/>
    <property type="match status" value="1"/>
</dbReference>
<dbReference type="EMBL" id="LQYN01000043">
    <property type="protein sequence ID" value="KYD07524.1"/>
    <property type="molecule type" value="Genomic_DNA"/>
</dbReference>
<gene>
    <name evidence="3" type="ORF">B4102_2968</name>
</gene>
<dbReference type="Pfam" id="PF00082">
    <property type="entry name" value="Peptidase_S8"/>
    <property type="match status" value="1"/>
</dbReference>
<proteinExistence type="inferred from homology"/>
<evidence type="ECO:0000313" key="4">
    <source>
        <dbReference type="Proteomes" id="UP000075666"/>
    </source>
</evidence>
<accession>A0A150L5F0</accession>
<comment type="similarity">
    <text evidence="1">Belongs to the peptidase S8 family.</text>
</comment>
<reference evidence="3 4" key="1">
    <citation type="submission" date="2016-01" db="EMBL/GenBank/DDBJ databases">
        <title>Genome Sequences of Twelve Sporeforming Bacillus Species Isolated from Foods.</title>
        <authorList>
            <person name="Berendsen E.M."/>
            <person name="Wells-Bennik M.H."/>
            <person name="Krawcyk A.O."/>
            <person name="De Jong A."/>
            <person name="Holsappel S."/>
            <person name="Eijlander R.T."/>
            <person name="Kuipers O.P."/>
        </authorList>
    </citation>
    <scope>NUCLEOTIDE SEQUENCE [LARGE SCALE GENOMIC DNA]</scope>
    <source>
        <strain evidence="3 4">B4102</strain>
    </source>
</reference>
<evidence type="ECO:0000313" key="3">
    <source>
        <dbReference type="EMBL" id="KYD07524.1"/>
    </source>
</evidence>
<comment type="caution">
    <text evidence="3">The sequence shown here is derived from an EMBL/GenBank/DDBJ whole genome shotgun (WGS) entry which is preliminary data.</text>
</comment>
<dbReference type="PATRIC" id="fig|46224.3.peg.2887"/>
<evidence type="ECO:0000259" key="2">
    <source>
        <dbReference type="Pfam" id="PF00082"/>
    </source>
</evidence>